<gene>
    <name evidence="1" type="ORF">AVEN_54660_1</name>
</gene>
<reference evidence="1 2" key="1">
    <citation type="journal article" date="2019" name="Sci. Rep.">
        <title>Orb-weaving spider Araneus ventricosus genome elucidates the spidroin gene catalogue.</title>
        <authorList>
            <person name="Kono N."/>
            <person name="Nakamura H."/>
            <person name="Ohtoshi R."/>
            <person name="Moran D.A.P."/>
            <person name="Shinohara A."/>
            <person name="Yoshida Y."/>
            <person name="Fujiwara M."/>
            <person name="Mori M."/>
            <person name="Tomita M."/>
            <person name="Arakawa K."/>
        </authorList>
    </citation>
    <scope>NUCLEOTIDE SEQUENCE [LARGE SCALE GENOMIC DNA]</scope>
</reference>
<dbReference type="AlphaFoldDB" id="A0A4Y2BN53"/>
<comment type="caution">
    <text evidence="1">The sequence shown here is derived from an EMBL/GenBank/DDBJ whole genome shotgun (WGS) entry which is preliminary data.</text>
</comment>
<dbReference type="Proteomes" id="UP000499080">
    <property type="component" value="Unassembled WGS sequence"/>
</dbReference>
<organism evidence="1 2">
    <name type="scientific">Araneus ventricosus</name>
    <name type="common">Orbweaver spider</name>
    <name type="synonym">Epeira ventricosa</name>
    <dbReference type="NCBI Taxonomy" id="182803"/>
    <lineage>
        <taxon>Eukaryota</taxon>
        <taxon>Metazoa</taxon>
        <taxon>Ecdysozoa</taxon>
        <taxon>Arthropoda</taxon>
        <taxon>Chelicerata</taxon>
        <taxon>Arachnida</taxon>
        <taxon>Araneae</taxon>
        <taxon>Araneomorphae</taxon>
        <taxon>Entelegynae</taxon>
        <taxon>Araneoidea</taxon>
        <taxon>Araneidae</taxon>
        <taxon>Araneus</taxon>
    </lineage>
</organism>
<keyword evidence="2" id="KW-1185">Reference proteome</keyword>
<name>A0A4Y2BN53_ARAVE</name>
<accession>A0A4Y2BN53</accession>
<dbReference type="EMBL" id="BGPR01000090">
    <property type="protein sequence ID" value="GBL93029.1"/>
    <property type="molecule type" value="Genomic_DNA"/>
</dbReference>
<proteinExistence type="predicted"/>
<protein>
    <submittedName>
        <fullName evidence="1">Uncharacterized protein</fullName>
    </submittedName>
</protein>
<evidence type="ECO:0000313" key="2">
    <source>
        <dbReference type="Proteomes" id="UP000499080"/>
    </source>
</evidence>
<evidence type="ECO:0000313" key="1">
    <source>
        <dbReference type="EMBL" id="GBL93029.1"/>
    </source>
</evidence>
<sequence length="117" mass="12682">MSKESAVPLCVMRGCLCIEDFCVQLEPRGTSGNCSDLLSIPEEEKGSSKQSAESDGRKGILTTPVKGLVDLPGFPAINKHLHLPRALLDKLCKEPKGQLMGKVSLLSVVTRIMLFLM</sequence>